<accession>A0A939EZK1</accession>
<dbReference type="AlphaFoldDB" id="A0A939EZK1"/>
<organism evidence="2 3">
    <name type="scientific">Hymenobacter telluris</name>
    <dbReference type="NCBI Taxonomy" id="2816474"/>
    <lineage>
        <taxon>Bacteria</taxon>
        <taxon>Pseudomonadati</taxon>
        <taxon>Bacteroidota</taxon>
        <taxon>Cytophagia</taxon>
        <taxon>Cytophagales</taxon>
        <taxon>Hymenobacteraceae</taxon>
        <taxon>Hymenobacter</taxon>
    </lineage>
</organism>
<sequence>MRKIILYIATSLDGYIASPDGSVEWLPTPPPGEDYGYADFLVTADTTLLGRATYEQVQTFGEWPYPTLTNYVFTRKAPTEAAHPSVTFIAEDPTEFVQKLRQEEGKTIWLIGGSTLAAPLLAAGLVDEMMLFVVPRLLGSGIPLWRLQDHQQPLKLLRTKSWPDGMALLHYQLSGIEQE</sequence>
<dbReference type="Proteomes" id="UP000664144">
    <property type="component" value="Unassembled WGS sequence"/>
</dbReference>
<dbReference type="GO" id="GO:0008703">
    <property type="term" value="F:5-amino-6-(5-phosphoribosylamino)uracil reductase activity"/>
    <property type="evidence" value="ECO:0007669"/>
    <property type="project" value="InterPro"/>
</dbReference>
<gene>
    <name evidence="2" type="ORF">J0X19_16250</name>
</gene>
<reference evidence="2" key="1">
    <citation type="submission" date="2021-03" db="EMBL/GenBank/DDBJ databases">
        <authorList>
            <person name="Kim M.K."/>
        </authorList>
    </citation>
    <scope>NUCLEOTIDE SEQUENCE</scope>
    <source>
        <strain evidence="2">BT186</strain>
    </source>
</reference>
<evidence type="ECO:0000313" key="2">
    <source>
        <dbReference type="EMBL" id="MBO0359512.1"/>
    </source>
</evidence>
<comment type="caution">
    <text evidence="2">The sequence shown here is derived from an EMBL/GenBank/DDBJ whole genome shotgun (WGS) entry which is preliminary data.</text>
</comment>
<dbReference type="InterPro" id="IPR024072">
    <property type="entry name" value="DHFR-like_dom_sf"/>
</dbReference>
<protein>
    <submittedName>
        <fullName evidence="2">Dihydrofolate reductase</fullName>
    </submittedName>
</protein>
<keyword evidence="3" id="KW-1185">Reference proteome</keyword>
<dbReference type="PANTHER" id="PTHR38011:SF11">
    <property type="entry name" value="2,5-DIAMINO-6-RIBOSYLAMINO-4(3H)-PYRIMIDINONE 5'-PHOSPHATE REDUCTASE"/>
    <property type="match status" value="1"/>
</dbReference>
<dbReference type="Gene3D" id="3.40.430.10">
    <property type="entry name" value="Dihydrofolate Reductase, subunit A"/>
    <property type="match status" value="1"/>
</dbReference>
<proteinExistence type="predicted"/>
<feature type="domain" description="Bacterial bifunctional deaminase-reductase C-terminal" evidence="1">
    <location>
        <begin position="2"/>
        <end position="163"/>
    </location>
</feature>
<dbReference type="PANTHER" id="PTHR38011">
    <property type="entry name" value="DIHYDROFOLATE REDUCTASE FAMILY PROTEIN (AFU_ORTHOLOGUE AFUA_8G06820)"/>
    <property type="match status" value="1"/>
</dbReference>
<evidence type="ECO:0000313" key="3">
    <source>
        <dbReference type="Proteomes" id="UP000664144"/>
    </source>
</evidence>
<dbReference type="GO" id="GO:0009231">
    <property type="term" value="P:riboflavin biosynthetic process"/>
    <property type="evidence" value="ECO:0007669"/>
    <property type="project" value="InterPro"/>
</dbReference>
<name>A0A939EZK1_9BACT</name>
<dbReference type="EMBL" id="JAFLQZ010000011">
    <property type="protein sequence ID" value="MBO0359512.1"/>
    <property type="molecule type" value="Genomic_DNA"/>
</dbReference>
<evidence type="ECO:0000259" key="1">
    <source>
        <dbReference type="Pfam" id="PF01872"/>
    </source>
</evidence>
<dbReference type="RefSeq" id="WP_206985466.1">
    <property type="nucleotide sequence ID" value="NZ_JAFLQZ010000011.1"/>
</dbReference>
<dbReference type="SUPFAM" id="SSF53597">
    <property type="entry name" value="Dihydrofolate reductase-like"/>
    <property type="match status" value="1"/>
</dbReference>
<dbReference type="Pfam" id="PF01872">
    <property type="entry name" value="RibD_C"/>
    <property type="match status" value="1"/>
</dbReference>
<dbReference type="InterPro" id="IPR002734">
    <property type="entry name" value="RibDG_C"/>
</dbReference>
<dbReference type="InterPro" id="IPR050765">
    <property type="entry name" value="Riboflavin_Biosynth_HTPR"/>
</dbReference>